<reference evidence="1 2" key="1">
    <citation type="journal article" date="2014" name="Am. J. Bot.">
        <title>Genome assembly and annotation for red clover (Trifolium pratense; Fabaceae).</title>
        <authorList>
            <person name="Istvanek J."/>
            <person name="Jaros M."/>
            <person name="Krenek A."/>
            <person name="Repkova J."/>
        </authorList>
    </citation>
    <scope>NUCLEOTIDE SEQUENCE [LARGE SCALE GENOMIC DNA]</scope>
    <source>
        <strain evidence="2">cv. Tatra</strain>
        <tissue evidence="1">Young leaves</tissue>
    </source>
</reference>
<evidence type="ECO:0000313" key="1">
    <source>
        <dbReference type="EMBL" id="PNX55101.1"/>
    </source>
</evidence>
<evidence type="ECO:0000313" key="2">
    <source>
        <dbReference type="Proteomes" id="UP000236291"/>
    </source>
</evidence>
<comment type="caution">
    <text evidence="1">The sequence shown here is derived from an EMBL/GenBank/DDBJ whole genome shotgun (WGS) entry which is preliminary data.</text>
</comment>
<dbReference type="EMBL" id="ASHM01070281">
    <property type="protein sequence ID" value="PNX55101.1"/>
    <property type="molecule type" value="Genomic_DNA"/>
</dbReference>
<organism evidence="1 2">
    <name type="scientific">Trifolium pratense</name>
    <name type="common">Red clover</name>
    <dbReference type="NCBI Taxonomy" id="57577"/>
    <lineage>
        <taxon>Eukaryota</taxon>
        <taxon>Viridiplantae</taxon>
        <taxon>Streptophyta</taxon>
        <taxon>Embryophyta</taxon>
        <taxon>Tracheophyta</taxon>
        <taxon>Spermatophyta</taxon>
        <taxon>Magnoliopsida</taxon>
        <taxon>eudicotyledons</taxon>
        <taxon>Gunneridae</taxon>
        <taxon>Pentapetalae</taxon>
        <taxon>rosids</taxon>
        <taxon>fabids</taxon>
        <taxon>Fabales</taxon>
        <taxon>Fabaceae</taxon>
        <taxon>Papilionoideae</taxon>
        <taxon>50 kb inversion clade</taxon>
        <taxon>NPAAA clade</taxon>
        <taxon>Hologalegina</taxon>
        <taxon>IRL clade</taxon>
        <taxon>Trifolieae</taxon>
        <taxon>Trifolium</taxon>
    </lineage>
</organism>
<proteinExistence type="predicted"/>
<dbReference type="AlphaFoldDB" id="A0A2K3JM37"/>
<dbReference type="Proteomes" id="UP000236291">
    <property type="component" value="Unassembled WGS sequence"/>
</dbReference>
<sequence>GITVVGFLSPLCSLDEKETCYNLSYGVTSPCWPIFVQGIVV</sequence>
<gene>
    <name evidence="1" type="ORF">L195_g048727</name>
</gene>
<protein>
    <submittedName>
        <fullName evidence="1">Uncharacterized protein</fullName>
    </submittedName>
</protein>
<name>A0A2K3JM37_TRIPR</name>
<accession>A0A2K3JM37</accession>
<reference evidence="1 2" key="2">
    <citation type="journal article" date="2017" name="Front. Plant Sci.">
        <title>Gene Classification and Mining of Molecular Markers Useful in Red Clover (Trifolium pratense) Breeding.</title>
        <authorList>
            <person name="Istvanek J."/>
            <person name="Dluhosova J."/>
            <person name="Dluhos P."/>
            <person name="Patkova L."/>
            <person name="Nedelnik J."/>
            <person name="Repkova J."/>
        </authorList>
    </citation>
    <scope>NUCLEOTIDE SEQUENCE [LARGE SCALE GENOMIC DNA]</scope>
    <source>
        <strain evidence="2">cv. Tatra</strain>
        <tissue evidence="1">Young leaves</tissue>
    </source>
</reference>
<feature type="non-terminal residue" evidence="1">
    <location>
        <position position="1"/>
    </location>
</feature>